<evidence type="ECO:0000256" key="1">
    <source>
        <dbReference type="SAM" id="SignalP"/>
    </source>
</evidence>
<feature type="chain" id="PRO_5002760581" description="Secreted protein" evidence="1">
    <location>
        <begin position="22"/>
        <end position="115"/>
    </location>
</feature>
<organism evidence="2 3">
    <name type="scientific">Aspergillus fumigatus (strain CBS 144.89 / FGSC A1163 / CEA10)</name>
    <name type="common">Neosartorya fumigata</name>
    <dbReference type="NCBI Taxonomy" id="451804"/>
    <lineage>
        <taxon>Eukaryota</taxon>
        <taxon>Fungi</taxon>
        <taxon>Dikarya</taxon>
        <taxon>Ascomycota</taxon>
        <taxon>Pezizomycotina</taxon>
        <taxon>Eurotiomycetes</taxon>
        <taxon>Eurotiomycetidae</taxon>
        <taxon>Eurotiales</taxon>
        <taxon>Aspergillaceae</taxon>
        <taxon>Aspergillus</taxon>
        <taxon>Aspergillus subgen. Fumigati</taxon>
    </lineage>
</organism>
<sequence length="115" mass="12819">MDCRFRVLLVLTAAAWHFLRGWTGGNRAGVPYLTVVPTSAAISDITSSKPENRLHQRLRQEAATVPSSEEEWGAPMSFKKLHYIDSAVRETVHLTLCFRMQPTGKSCIHLGLPCP</sequence>
<accession>B0YBK0</accession>
<feature type="signal peptide" evidence="1">
    <location>
        <begin position="1"/>
        <end position="21"/>
    </location>
</feature>
<dbReference type="VEuPathDB" id="FungiDB:AFUB_086880"/>
<gene>
    <name evidence="2" type="ORF">AFUB_086880</name>
</gene>
<dbReference type="Proteomes" id="UP000001699">
    <property type="component" value="Unassembled WGS sequence"/>
</dbReference>
<proteinExistence type="predicted"/>
<keyword evidence="3" id="KW-1185">Reference proteome</keyword>
<dbReference type="OrthoDB" id="1844152at2759"/>
<name>B0YBK0_ASPFC</name>
<evidence type="ECO:0008006" key="4">
    <source>
        <dbReference type="Google" id="ProtNLM"/>
    </source>
</evidence>
<keyword evidence="1" id="KW-0732">Signal</keyword>
<evidence type="ECO:0000313" key="2">
    <source>
        <dbReference type="EMBL" id="EDP47981.1"/>
    </source>
</evidence>
<dbReference type="EMBL" id="DS499601">
    <property type="protein sequence ID" value="EDP47981.1"/>
    <property type="molecule type" value="Genomic_DNA"/>
</dbReference>
<dbReference type="HOGENOM" id="CLU_2108495_0_0_1"/>
<reference evidence="2 3" key="1">
    <citation type="journal article" date="2008" name="PLoS Genet.">
        <title>Genomic islands in the pathogenic filamentous fungus Aspergillus fumigatus.</title>
        <authorList>
            <person name="Fedorova N.D."/>
            <person name="Khaldi N."/>
            <person name="Joardar V.S."/>
            <person name="Maiti R."/>
            <person name="Amedeo P."/>
            <person name="Anderson M.J."/>
            <person name="Crabtree J."/>
            <person name="Silva J.C."/>
            <person name="Badger J.H."/>
            <person name="Albarraq A."/>
            <person name="Angiuoli S."/>
            <person name="Bussey H."/>
            <person name="Bowyer P."/>
            <person name="Cotty P.J."/>
            <person name="Dyer P.S."/>
            <person name="Egan A."/>
            <person name="Galens K."/>
            <person name="Fraser-Liggett C.M."/>
            <person name="Haas B.J."/>
            <person name="Inman J.M."/>
            <person name="Kent R."/>
            <person name="Lemieux S."/>
            <person name="Malavazi I."/>
            <person name="Orvis J."/>
            <person name="Roemer T."/>
            <person name="Ronning C.M."/>
            <person name="Sundaram J.P."/>
            <person name="Sutton G."/>
            <person name="Turner G."/>
            <person name="Venter J.C."/>
            <person name="White O.R."/>
            <person name="Whitty B.R."/>
            <person name="Youngman P."/>
            <person name="Wolfe K.H."/>
            <person name="Goldman G.H."/>
            <person name="Wortman J.R."/>
            <person name="Jiang B."/>
            <person name="Denning D.W."/>
            <person name="Nierman W.C."/>
        </authorList>
    </citation>
    <scope>NUCLEOTIDE SEQUENCE [LARGE SCALE GENOMIC DNA]</scope>
    <source>
        <strain evidence="3">CBS 144.89 / FGSC A1163 / CEA10</strain>
    </source>
</reference>
<dbReference type="AlphaFoldDB" id="B0YBK0"/>
<protein>
    <recommendedName>
        <fullName evidence="4">Secreted protein</fullName>
    </recommendedName>
</protein>
<evidence type="ECO:0000313" key="3">
    <source>
        <dbReference type="Proteomes" id="UP000001699"/>
    </source>
</evidence>